<name>A0A6V7UT01_MELEN</name>
<evidence type="ECO:0000313" key="2">
    <source>
        <dbReference type="Proteomes" id="UP000580250"/>
    </source>
</evidence>
<dbReference type="AlphaFoldDB" id="A0A6V7UT01"/>
<organism evidence="1 2">
    <name type="scientific">Meloidogyne enterolobii</name>
    <name type="common">Root-knot nematode worm</name>
    <name type="synonym">Meloidogyne mayaguensis</name>
    <dbReference type="NCBI Taxonomy" id="390850"/>
    <lineage>
        <taxon>Eukaryota</taxon>
        <taxon>Metazoa</taxon>
        <taxon>Ecdysozoa</taxon>
        <taxon>Nematoda</taxon>
        <taxon>Chromadorea</taxon>
        <taxon>Rhabditida</taxon>
        <taxon>Tylenchina</taxon>
        <taxon>Tylenchomorpha</taxon>
        <taxon>Tylenchoidea</taxon>
        <taxon>Meloidogynidae</taxon>
        <taxon>Meloidogyninae</taxon>
        <taxon>Meloidogyne</taxon>
    </lineage>
</organism>
<accession>A0A6V7UT01</accession>
<dbReference type="Proteomes" id="UP000580250">
    <property type="component" value="Unassembled WGS sequence"/>
</dbReference>
<evidence type="ECO:0000313" key="1">
    <source>
        <dbReference type="EMBL" id="CAD2164945.1"/>
    </source>
</evidence>
<protein>
    <submittedName>
        <fullName evidence="1">Uncharacterized protein</fullName>
    </submittedName>
</protein>
<reference evidence="1 2" key="1">
    <citation type="submission" date="2020-08" db="EMBL/GenBank/DDBJ databases">
        <authorList>
            <person name="Koutsovoulos G."/>
            <person name="Danchin GJ E."/>
        </authorList>
    </citation>
    <scope>NUCLEOTIDE SEQUENCE [LARGE SCALE GENOMIC DNA]</scope>
</reference>
<sequence length="70" mass="8352">MEKHERLNTIQKLMKNYFIKILQQQQQFLHQQQFFITTPAREKERGGGILEWGGGLFADNTCRFSTFLIF</sequence>
<gene>
    <name evidence="1" type="ORF">MENT_LOCUS16866</name>
</gene>
<proteinExistence type="predicted"/>
<comment type="caution">
    <text evidence="1">The sequence shown here is derived from an EMBL/GenBank/DDBJ whole genome shotgun (WGS) entry which is preliminary data.</text>
</comment>
<dbReference type="EMBL" id="CAJEWN010000106">
    <property type="protein sequence ID" value="CAD2164945.1"/>
    <property type="molecule type" value="Genomic_DNA"/>
</dbReference>